<dbReference type="GO" id="GO:0019901">
    <property type="term" value="F:protein kinase binding"/>
    <property type="evidence" value="ECO:0007669"/>
    <property type="project" value="InterPro"/>
</dbReference>
<dbReference type="Gene3D" id="1.10.472.10">
    <property type="entry name" value="Cyclin-like"/>
    <property type="match status" value="1"/>
</dbReference>
<accession>A0A220T1I4</accession>
<sequence length="201" mass="22055">MCGPSAVPLAPSASGEPGGMGRLPVDVEITQAGSEVDRDTLADVPVDRDTLVDALARVLSHLCLAGVGRPRANVGFEAKRAPSITIWAYLQRLSDHFCCSNACLIASLVYMDRAAKLHSSHLVSPRSVHRMMLASMVLAAKFCDDSHYKNEHYATIGGIELQELNALEGRFLRLINWRLHIMEEEYDLYKNHVLIAARGTS</sequence>
<proteinExistence type="evidence at transcript level"/>
<evidence type="ECO:0000313" key="2">
    <source>
        <dbReference type="EMBL" id="ASK39988.1"/>
    </source>
</evidence>
<organism evidence="2">
    <name type="scientific">Prorocentrum donghaiense</name>
    <dbReference type="NCBI Taxonomy" id="257771"/>
    <lineage>
        <taxon>Eukaryota</taxon>
        <taxon>Sar</taxon>
        <taxon>Alveolata</taxon>
        <taxon>Dinophyceae</taxon>
        <taxon>Prorocentrales</taxon>
        <taxon>Prorocentraceae</taxon>
        <taxon>Prorocentrum</taxon>
    </lineage>
</organism>
<dbReference type="InterPro" id="IPR013922">
    <property type="entry name" value="Cyclin_PHO80-like"/>
</dbReference>
<name>A0A220T1I4_9DINO</name>
<dbReference type="PANTHER" id="PTHR15615:SF108">
    <property type="entry name" value="PROTEIN CNPPD1"/>
    <property type="match status" value="1"/>
</dbReference>
<reference evidence="2" key="1">
    <citation type="journal article" date="2017" name="Front. Microbiol.">
        <title>Cell Cycle-Dependent Expression Dynamics of G1/S Specific Cyclin, Cellulose Synthase and Cellulase in the Dinoflagellate Prorocentrum donghaiense.</title>
        <authorList>
            <person name="Shi X."/>
            <person name="Ma M."/>
            <person name="Lin S."/>
        </authorList>
    </citation>
    <scope>NUCLEOTIDE SEQUENCE</scope>
    <source>
        <strain evidence="2">Lu</strain>
    </source>
</reference>
<dbReference type="AlphaFoldDB" id="A0A220T1I4"/>
<evidence type="ECO:0000256" key="1">
    <source>
        <dbReference type="SAM" id="MobiDB-lite"/>
    </source>
</evidence>
<protein>
    <submittedName>
        <fullName evidence="2">G1/S-specific cyclin</fullName>
    </submittedName>
</protein>
<dbReference type="CDD" id="cd20558">
    <property type="entry name" value="CYCLIN_ScPCL7-like"/>
    <property type="match status" value="1"/>
</dbReference>
<dbReference type="SUPFAM" id="SSF47954">
    <property type="entry name" value="Cyclin-like"/>
    <property type="match status" value="1"/>
</dbReference>
<dbReference type="EMBL" id="KY926428">
    <property type="protein sequence ID" value="ASK39988.1"/>
    <property type="molecule type" value="mRNA"/>
</dbReference>
<feature type="region of interest" description="Disordered" evidence="1">
    <location>
        <begin position="1"/>
        <end position="21"/>
    </location>
</feature>
<dbReference type="InterPro" id="IPR036915">
    <property type="entry name" value="Cyclin-like_sf"/>
</dbReference>
<dbReference type="PANTHER" id="PTHR15615">
    <property type="match status" value="1"/>
</dbReference>
<dbReference type="Pfam" id="PF08613">
    <property type="entry name" value="Cyclin"/>
    <property type="match status" value="1"/>
</dbReference>